<evidence type="ECO:0000313" key="2">
    <source>
        <dbReference type="EMBL" id="HIP56963.1"/>
    </source>
</evidence>
<accession>A0A832Z302</accession>
<reference evidence="2" key="1">
    <citation type="journal article" date="2020" name="ISME J.">
        <title>Gammaproteobacteria mediating utilization of methyl-, sulfur- and petroleum organic compounds in deep ocean hydrothermal plumes.</title>
        <authorList>
            <person name="Zhou Z."/>
            <person name="Liu Y."/>
            <person name="Pan J."/>
            <person name="Cron B.R."/>
            <person name="Toner B.M."/>
            <person name="Anantharaman K."/>
            <person name="Breier J.A."/>
            <person name="Dick G.J."/>
            <person name="Li M."/>
        </authorList>
    </citation>
    <scope>NUCLEOTIDE SEQUENCE</scope>
    <source>
        <strain evidence="2">SZUA-1435</strain>
    </source>
</reference>
<organism evidence="2 3">
    <name type="scientific">Ignisphaera aggregans</name>
    <dbReference type="NCBI Taxonomy" id="334771"/>
    <lineage>
        <taxon>Archaea</taxon>
        <taxon>Thermoproteota</taxon>
        <taxon>Thermoprotei</taxon>
        <taxon>Desulfurococcales</taxon>
        <taxon>Desulfurococcaceae</taxon>
        <taxon>Ignisphaera</taxon>
    </lineage>
</organism>
<feature type="transmembrane region" description="Helical" evidence="1">
    <location>
        <begin position="151"/>
        <end position="172"/>
    </location>
</feature>
<dbReference type="Proteomes" id="UP000605805">
    <property type="component" value="Unassembled WGS sequence"/>
</dbReference>
<proteinExistence type="predicted"/>
<comment type="caution">
    <text evidence="2">The sequence shown here is derived from an EMBL/GenBank/DDBJ whole genome shotgun (WGS) entry which is preliminary data.</text>
</comment>
<keyword evidence="1" id="KW-0472">Membrane</keyword>
<gene>
    <name evidence="2" type="ORF">EYH02_02690</name>
</gene>
<keyword evidence="1" id="KW-0812">Transmembrane</keyword>
<dbReference type="AlphaFoldDB" id="A0A832Z302"/>
<protein>
    <submittedName>
        <fullName evidence="2">Uncharacterized protein</fullName>
    </submittedName>
</protein>
<evidence type="ECO:0000313" key="3">
    <source>
        <dbReference type="Proteomes" id="UP000605805"/>
    </source>
</evidence>
<evidence type="ECO:0000256" key="1">
    <source>
        <dbReference type="SAM" id="Phobius"/>
    </source>
</evidence>
<sequence>MSEVSLGSSVDWFLIKLSSAIDELEELSRSSKDSMRSYLKAFLGDERVKRCLARFSCYLEEVEHAIVSDPRFRSLRPYLNDIVEAIKSVPCIDRETTYIRNERLSHVHKYTVPRSLTDVLRSFIRPWFRTRKVTELVIEGTHRFEKLTADILYIVLALAVMLFILNTLSMLMG</sequence>
<name>A0A832Z302_9CREN</name>
<dbReference type="EMBL" id="DQTV01000046">
    <property type="protein sequence ID" value="HIP56963.1"/>
    <property type="molecule type" value="Genomic_DNA"/>
</dbReference>
<keyword evidence="1" id="KW-1133">Transmembrane helix</keyword>